<feature type="region of interest" description="Disordered" evidence="1">
    <location>
        <begin position="41"/>
        <end position="89"/>
    </location>
</feature>
<evidence type="ECO:0000256" key="1">
    <source>
        <dbReference type="SAM" id="MobiDB-lite"/>
    </source>
</evidence>
<comment type="caution">
    <text evidence="3">The sequence shown here is derived from an EMBL/GenBank/DDBJ whole genome shotgun (WGS) entry which is preliminary data.</text>
</comment>
<organism evidence="3 4">
    <name type="scientific">Tetracentron sinense</name>
    <name type="common">Spur-leaf</name>
    <dbReference type="NCBI Taxonomy" id="13715"/>
    <lineage>
        <taxon>Eukaryota</taxon>
        <taxon>Viridiplantae</taxon>
        <taxon>Streptophyta</taxon>
        <taxon>Embryophyta</taxon>
        <taxon>Tracheophyta</taxon>
        <taxon>Spermatophyta</taxon>
        <taxon>Magnoliopsida</taxon>
        <taxon>Trochodendrales</taxon>
        <taxon>Trochodendraceae</taxon>
        <taxon>Tetracentron</taxon>
    </lineage>
</organism>
<dbReference type="OMA" id="HRKPPFI"/>
<feature type="signal peptide" evidence="2">
    <location>
        <begin position="1"/>
        <end position="18"/>
    </location>
</feature>
<dbReference type="Proteomes" id="UP000655225">
    <property type="component" value="Unassembled WGS sequence"/>
</dbReference>
<sequence>MELKFSVAAVFLLFLVLARPDFSQGRAMVDLDSEIYEIDYRGPETHSYNPPPNRSRGKASIHAESVTPQPKFKVSRAQNVGRDGNSIHG</sequence>
<proteinExistence type="predicted"/>
<gene>
    <name evidence="3" type="ORF">HHK36_011143</name>
</gene>
<reference evidence="3 4" key="1">
    <citation type="submission" date="2020-04" db="EMBL/GenBank/DDBJ databases">
        <title>Plant Genome Project.</title>
        <authorList>
            <person name="Zhang R.-G."/>
        </authorList>
    </citation>
    <scope>NUCLEOTIDE SEQUENCE [LARGE SCALE GENOMIC DNA]</scope>
    <source>
        <strain evidence="3">YNK0</strain>
        <tissue evidence="3">Leaf</tissue>
    </source>
</reference>
<feature type="chain" id="PRO_5032959619" evidence="2">
    <location>
        <begin position="19"/>
        <end position="89"/>
    </location>
</feature>
<evidence type="ECO:0000313" key="4">
    <source>
        <dbReference type="Proteomes" id="UP000655225"/>
    </source>
</evidence>
<evidence type="ECO:0000313" key="3">
    <source>
        <dbReference type="EMBL" id="KAF8403049.1"/>
    </source>
</evidence>
<accession>A0A834Z8N4</accession>
<keyword evidence="2" id="KW-0732">Signal</keyword>
<evidence type="ECO:0000256" key="2">
    <source>
        <dbReference type="SAM" id="SignalP"/>
    </source>
</evidence>
<dbReference type="AlphaFoldDB" id="A0A834Z8N4"/>
<protein>
    <submittedName>
        <fullName evidence="3">Uncharacterized protein</fullName>
    </submittedName>
</protein>
<name>A0A834Z8N4_TETSI</name>
<dbReference type="EMBL" id="JABCRI010000007">
    <property type="protein sequence ID" value="KAF8403049.1"/>
    <property type="molecule type" value="Genomic_DNA"/>
</dbReference>
<dbReference type="OrthoDB" id="1932094at2759"/>
<keyword evidence="4" id="KW-1185">Reference proteome</keyword>